<evidence type="ECO:0000259" key="1">
    <source>
        <dbReference type="Pfam" id="PF08530"/>
    </source>
</evidence>
<protein>
    <recommendedName>
        <fullName evidence="1">Xaa-Pro dipeptidyl-peptidase C-terminal domain-containing protein</fullName>
    </recommendedName>
</protein>
<dbReference type="InterPro" id="IPR013736">
    <property type="entry name" value="Xaa-Pro_dipept_C"/>
</dbReference>
<evidence type="ECO:0000313" key="2">
    <source>
        <dbReference type="EMBL" id="OKP12497.1"/>
    </source>
</evidence>
<dbReference type="InterPro" id="IPR008979">
    <property type="entry name" value="Galactose-bd-like_sf"/>
</dbReference>
<dbReference type="GO" id="GO:0008239">
    <property type="term" value="F:dipeptidyl-peptidase activity"/>
    <property type="evidence" value="ECO:0007669"/>
    <property type="project" value="InterPro"/>
</dbReference>
<name>A0A1Q5UJ41_9EURO</name>
<dbReference type="Pfam" id="PF08530">
    <property type="entry name" value="PepX_C"/>
    <property type="match status" value="1"/>
</dbReference>
<accession>A0A1Q5UJ41</accession>
<dbReference type="EMBL" id="MNBE01000205">
    <property type="protein sequence ID" value="OKP12497.1"/>
    <property type="molecule type" value="Genomic_DNA"/>
</dbReference>
<evidence type="ECO:0000313" key="3">
    <source>
        <dbReference type="Proteomes" id="UP000186955"/>
    </source>
</evidence>
<dbReference type="Proteomes" id="UP000186955">
    <property type="component" value="Unassembled WGS sequence"/>
</dbReference>
<dbReference type="AlphaFoldDB" id="A0A1Q5UJ41"/>
<dbReference type="SUPFAM" id="SSF49785">
    <property type="entry name" value="Galactose-binding domain-like"/>
    <property type="match status" value="1"/>
</dbReference>
<proteinExistence type="predicted"/>
<reference evidence="2 3" key="1">
    <citation type="submission" date="2016-10" db="EMBL/GenBank/DDBJ databases">
        <title>Genome sequence of the ascomycete fungus Penicillium subrubescens.</title>
        <authorList>
            <person name="De Vries R.P."/>
            <person name="Peng M."/>
            <person name="Dilokpimol A."/>
            <person name="Hilden K."/>
            <person name="Makela M.R."/>
            <person name="Grigoriev I."/>
            <person name="Riley R."/>
            <person name="Granchi Z."/>
        </authorList>
    </citation>
    <scope>NUCLEOTIDE SEQUENCE [LARGE SCALE GENOMIC DNA]</scope>
    <source>
        <strain evidence="2 3">CBS 132785</strain>
    </source>
</reference>
<dbReference type="STRING" id="1316194.A0A1Q5UJ41"/>
<gene>
    <name evidence="2" type="ORF">PENSUB_1863</name>
</gene>
<keyword evidence="3" id="KW-1185">Reference proteome</keyword>
<dbReference type="Gene3D" id="2.60.120.260">
    <property type="entry name" value="Galactose-binding domain-like"/>
    <property type="match status" value="1"/>
</dbReference>
<comment type="caution">
    <text evidence="2">The sequence shown here is derived from an EMBL/GenBank/DDBJ whole genome shotgun (WGS) entry which is preliminary data.</text>
</comment>
<sequence>MCEGAVIQDAACPARARGDWPCSRASRCLRGQRSHSTTRELGPGSFLTLRHFTAAGKEIPYTGSSGDAVAVTRGWLRASMRKVHTESPYHRPYLPRREYRSIDVQPVESGVIYECDVELWPTNVVVEKGGWLVLQVSSEVTNPGVDLFKHNFPIDRPAEKSSGVNNIHFDNEHENYLLLPVIP</sequence>
<organism evidence="2 3">
    <name type="scientific">Penicillium subrubescens</name>
    <dbReference type="NCBI Taxonomy" id="1316194"/>
    <lineage>
        <taxon>Eukaryota</taxon>
        <taxon>Fungi</taxon>
        <taxon>Dikarya</taxon>
        <taxon>Ascomycota</taxon>
        <taxon>Pezizomycotina</taxon>
        <taxon>Eurotiomycetes</taxon>
        <taxon>Eurotiomycetidae</taxon>
        <taxon>Eurotiales</taxon>
        <taxon>Aspergillaceae</taxon>
        <taxon>Penicillium</taxon>
    </lineage>
</organism>
<feature type="domain" description="Xaa-Pro dipeptidyl-peptidase C-terminal" evidence="1">
    <location>
        <begin position="46"/>
        <end position="177"/>
    </location>
</feature>